<organism evidence="1 2">
    <name type="scientific">Terasakiispira papahanaumokuakeensis</name>
    <dbReference type="NCBI Taxonomy" id="197479"/>
    <lineage>
        <taxon>Bacteria</taxon>
        <taxon>Pseudomonadati</taxon>
        <taxon>Pseudomonadota</taxon>
        <taxon>Gammaproteobacteria</taxon>
        <taxon>Oceanospirillales</taxon>
        <taxon>Terasakiispira</taxon>
    </lineage>
</organism>
<proteinExistence type="predicted"/>
<dbReference type="EMBL" id="MDTQ01000001">
    <property type="protein sequence ID" value="ODC03848.1"/>
    <property type="molecule type" value="Genomic_DNA"/>
</dbReference>
<gene>
    <name evidence="1" type="ORF">BFW38_10125</name>
</gene>
<evidence type="ECO:0000313" key="1">
    <source>
        <dbReference type="EMBL" id="ODC03848.1"/>
    </source>
</evidence>
<sequence length="82" mass="9752">MPRFKHDNDDQNQLQPGTFEYAVDYLIEHKLDLSIFYPKYRNDPTQARRRLFVAALPPRQRRACWRALCALTPDTLQGAFRE</sequence>
<dbReference type="STRING" id="197479.BFW38_10125"/>
<protein>
    <submittedName>
        <fullName evidence="1">Uncharacterized protein</fullName>
    </submittedName>
</protein>
<name>A0A1E2VA04_9GAMM</name>
<dbReference type="Proteomes" id="UP000094291">
    <property type="component" value="Unassembled WGS sequence"/>
</dbReference>
<dbReference type="AlphaFoldDB" id="A0A1E2VA04"/>
<comment type="caution">
    <text evidence="1">The sequence shown here is derived from an EMBL/GenBank/DDBJ whole genome shotgun (WGS) entry which is preliminary data.</text>
</comment>
<accession>A0A1E2VA04</accession>
<evidence type="ECO:0000313" key="2">
    <source>
        <dbReference type="Proteomes" id="UP000094291"/>
    </source>
</evidence>
<reference evidence="1 2" key="1">
    <citation type="submission" date="2016-08" db="EMBL/GenBank/DDBJ databases">
        <authorList>
            <person name="Seilhamer J.J."/>
        </authorList>
    </citation>
    <scope>NUCLEOTIDE SEQUENCE [LARGE SCALE GENOMIC DNA]</scope>
    <source>
        <strain evidence="1 2">PH27A</strain>
    </source>
</reference>
<keyword evidence="2" id="KW-1185">Reference proteome</keyword>